<dbReference type="RefSeq" id="WP_168449433.1">
    <property type="nucleotide sequence ID" value="NZ_JAAWWK010000002.1"/>
</dbReference>
<evidence type="ECO:0000313" key="1">
    <source>
        <dbReference type="EMBL" id="NKI16889.1"/>
    </source>
</evidence>
<reference evidence="1 2" key="1">
    <citation type="submission" date="2020-04" db="EMBL/GenBank/DDBJ databases">
        <authorList>
            <person name="Yoon J."/>
        </authorList>
    </citation>
    <scope>NUCLEOTIDE SEQUENCE [LARGE SCALE GENOMIC DNA]</scope>
    <source>
        <strain evidence="1 2">KMU-166</strain>
    </source>
</reference>
<comment type="caution">
    <text evidence="1">The sequence shown here is derived from an EMBL/GenBank/DDBJ whole genome shotgun (WGS) entry which is preliminary data.</text>
</comment>
<protein>
    <submittedName>
        <fullName evidence="1">Uncharacterized protein</fullName>
    </submittedName>
</protein>
<proteinExistence type="predicted"/>
<accession>A0ABX1GCJ6</accession>
<organism evidence="1 2">
    <name type="scientific">Spongiibacter thalassae</name>
    <dbReference type="NCBI Taxonomy" id="2721624"/>
    <lineage>
        <taxon>Bacteria</taxon>
        <taxon>Pseudomonadati</taxon>
        <taxon>Pseudomonadota</taxon>
        <taxon>Gammaproteobacteria</taxon>
        <taxon>Cellvibrionales</taxon>
        <taxon>Spongiibacteraceae</taxon>
        <taxon>Spongiibacter</taxon>
    </lineage>
</organism>
<keyword evidence="2" id="KW-1185">Reference proteome</keyword>
<name>A0ABX1GCJ6_9GAMM</name>
<dbReference type="EMBL" id="JAAWWK010000002">
    <property type="protein sequence ID" value="NKI16889.1"/>
    <property type="molecule type" value="Genomic_DNA"/>
</dbReference>
<sequence>MDRKHYMDELARRIERLCRASKEGYKSSAVERHRLEGFIQAGVFLGITSNTETKSLLENTYLTVFGKPLRDGEGASSAALGVEMLDYSQYDSPSFMRKGL</sequence>
<dbReference type="Proteomes" id="UP000765845">
    <property type="component" value="Unassembled WGS sequence"/>
</dbReference>
<gene>
    <name evidence="1" type="ORF">HCU74_05575</name>
</gene>
<evidence type="ECO:0000313" key="2">
    <source>
        <dbReference type="Proteomes" id="UP000765845"/>
    </source>
</evidence>